<keyword evidence="3" id="KW-0804">Transcription</keyword>
<dbReference type="OrthoDB" id="8683433at2"/>
<dbReference type="Pfam" id="PF01380">
    <property type="entry name" value="SIS"/>
    <property type="match status" value="1"/>
</dbReference>
<dbReference type="GO" id="GO:0097367">
    <property type="term" value="F:carbohydrate derivative binding"/>
    <property type="evidence" value="ECO:0007669"/>
    <property type="project" value="InterPro"/>
</dbReference>
<dbReference type="InterPro" id="IPR000281">
    <property type="entry name" value="HTH_RpiR"/>
</dbReference>
<accession>A0A2S9JQ62</accession>
<evidence type="ECO:0000256" key="2">
    <source>
        <dbReference type="ARBA" id="ARBA00023125"/>
    </source>
</evidence>
<dbReference type="Gene3D" id="1.10.10.10">
    <property type="entry name" value="Winged helix-like DNA-binding domain superfamily/Winged helix DNA-binding domain"/>
    <property type="match status" value="1"/>
</dbReference>
<dbReference type="InterPro" id="IPR036388">
    <property type="entry name" value="WH-like_DNA-bd_sf"/>
</dbReference>
<feature type="region of interest" description="Disordered" evidence="4">
    <location>
        <begin position="301"/>
        <end position="329"/>
    </location>
</feature>
<feature type="domain" description="HTH rpiR-type" evidence="5">
    <location>
        <begin position="11"/>
        <end position="87"/>
    </location>
</feature>
<organism evidence="7 8">
    <name type="scientific">Phyllobacterium myrsinacearum</name>
    <dbReference type="NCBI Taxonomy" id="28101"/>
    <lineage>
        <taxon>Bacteria</taxon>
        <taxon>Pseudomonadati</taxon>
        <taxon>Pseudomonadota</taxon>
        <taxon>Alphaproteobacteria</taxon>
        <taxon>Hyphomicrobiales</taxon>
        <taxon>Phyllobacteriaceae</taxon>
        <taxon>Phyllobacterium</taxon>
    </lineage>
</organism>
<dbReference type="InterPro" id="IPR001347">
    <property type="entry name" value="SIS_dom"/>
</dbReference>
<evidence type="ECO:0000256" key="3">
    <source>
        <dbReference type="ARBA" id="ARBA00023163"/>
    </source>
</evidence>
<dbReference type="PANTHER" id="PTHR30514:SF18">
    <property type="entry name" value="RPIR-FAMILY TRANSCRIPTIONAL REGULATOR"/>
    <property type="match status" value="1"/>
</dbReference>
<dbReference type="InterPro" id="IPR047640">
    <property type="entry name" value="RpiR-like"/>
</dbReference>
<dbReference type="EMBL" id="PVBT01000002">
    <property type="protein sequence ID" value="PRD55334.1"/>
    <property type="molecule type" value="Genomic_DNA"/>
</dbReference>
<dbReference type="AlphaFoldDB" id="A0A2S9JQ62"/>
<dbReference type="PROSITE" id="PS51071">
    <property type="entry name" value="HTH_RPIR"/>
    <property type="match status" value="1"/>
</dbReference>
<protein>
    <submittedName>
        <fullName evidence="7">MurR/RpiR family transcriptional regulator</fullName>
    </submittedName>
</protein>
<dbReference type="Pfam" id="PF01418">
    <property type="entry name" value="HTH_6"/>
    <property type="match status" value="1"/>
</dbReference>
<dbReference type="PROSITE" id="PS51464">
    <property type="entry name" value="SIS"/>
    <property type="match status" value="1"/>
</dbReference>
<dbReference type="Gene3D" id="3.40.50.10490">
    <property type="entry name" value="Glucose-6-phosphate isomerase like protein, domain 1"/>
    <property type="match status" value="1"/>
</dbReference>
<dbReference type="GO" id="GO:1901135">
    <property type="term" value="P:carbohydrate derivative metabolic process"/>
    <property type="evidence" value="ECO:0007669"/>
    <property type="project" value="InterPro"/>
</dbReference>
<keyword evidence="8" id="KW-1185">Reference proteome</keyword>
<evidence type="ECO:0000313" key="8">
    <source>
        <dbReference type="Proteomes" id="UP000238563"/>
    </source>
</evidence>
<feature type="compositionally biased region" description="Basic residues" evidence="4">
    <location>
        <begin position="301"/>
        <end position="310"/>
    </location>
</feature>
<dbReference type="GO" id="GO:0003700">
    <property type="term" value="F:DNA-binding transcription factor activity"/>
    <property type="evidence" value="ECO:0007669"/>
    <property type="project" value="InterPro"/>
</dbReference>
<evidence type="ECO:0000256" key="1">
    <source>
        <dbReference type="ARBA" id="ARBA00023015"/>
    </source>
</evidence>
<feature type="compositionally biased region" description="Basic and acidic residues" evidence="4">
    <location>
        <begin position="311"/>
        <end position="329"/>
    </location>
</feature>
<feature type="domain" description="SIS" evidence="6">
    <location>
        <begin position="135"/>
        <end position="272"/>
    </location>
</feature>
<keyword evidence="2" id="KW-0238">DNA-binding</keyword>
<dbReference type="InterPro" id="IPR046348">
    <property type="entry name" value="SIS_dom_sf"/>
</dbReference>
<comment type="caution">
    <text evidence="7">The sequence shown here is derived from an EMBL/GenBank/DDBJ whole genome shotgun (WGS) entry which is preliminary data.</text>
</comment>
<dbReference type="InterPro" id="IPR035472">
    <property type="entry name" value="RpiR-like_SIS"/>
</dbReference>
<proteinExistence type="predicted"/>
<dbReference type="SUPFAM" id="SSF53697">
    <property type="entry name" value="SIS domain"/>
    <property type="match status" value="1"/>
</dbReference>
<dbReference type="CDD" id="cd05013">
    <property type="entry name" value="SIS_RpiR"/>
    <property type="match status" value="1"/>
</dbReference>
<evidence type="ECO:0000256" key="4">
    <source>
        <dbReference type="SAM" id="MobiDB-lite"/>
    </source>
</evidence>
<dbReference type="PANTHER" id="PTHR30514">
    <property type="entry name" value="GLUCOKINASE"/>
    <property type="match status" value="1"/>
</dbReference>
<dbReference type="GO" id="GO:0003677">
    <property type="term" value="F:DNA binding"/>
    <property type="evidence" value="ECO:0007669"/>
    <property type="project" value="UniProtKB-KW"/>
</dbReference>
<dbReference type="Proteomes" id="UP000238563">
    <property type="component" value="Unassembled WGS sequence"/>
</dbReference>
<dbReference type="SUPFAM" id="SSF46689">
    <property type="entry name" value="Homeodomain-like"/>
    <property type="match status" value="1"/>
</dbReference>
<evidence type="ECO:0000313" key="7">
    <source>
        <dbReference type="EMBL" id="PRD55334.1"/>
    </source>
</evidence>
<evidence type="ECO:0000259" key="5">
    <source>
        <dbReference type="PROSITE" id="PS51071"/>
    </source>
</evidence>
<dbReference type="InterPro" id="IPR009057">
    <property type="entry name" value="Homeodomain-like_sf"/>
</dbReference>
<reference evidence="7 8" key="1">
    <citation type="submission" date="2018-02" db="EMBL/GenBank/DDBJ databases">
        <title>The draft genome of Phyllobacterium myrsinacearum DSM5892.</title>
        <authorList>
            <person name="Li L."/>
            <person name="Liu L."/>
            <person name="Zhang X."/>
            <person name="Wang T."/>
        </authorList>
    </citation>
    <scope>NUCLEOTIDE SEQUENCE [LARGE SCALE GENOMIC DNA]</scope>
    <source>
        <strain evidence="7 8">DSM 5892</strain>
    </source>
</reference>
<keyword evidence="1" id="KW-0805">Transcription regulation</keyword>
<name>A0A2S9JQ62_9HYPH</name>
<sequence length="329" mass="35770">MSMEDMVSGARSIFPPVHGSSLALSQTERRVATYFAANRHQVLVMSAMELARTLGTSDATIIRTAKAVGFDGLDALRRAIADDLKTQDNPAERITQTIRETGGDLKRAFEDTQRAQIQAIEAISANVPADDYAALVTRLAGAREIVIFGIGPTSALAVYFATQLTRFGLRARAVTATGLLLADQLLPMEKGDLLFIMAYGRVYSELDVLVDHASRVNAGKILVTDTLESQLGPRVDMTLTIPRGKTDAFSMHTATLAFIEMIIVGLATFQPKAAIEKLELLNLLRSELAGDDVRLMHRLHKGGRSGKHRDAKQDKPEQNAVDRESGEAV</sequence>
<gene>
    <name evidence="7" type="ORF">C5750_09220</name>
</gene>
<evidence type="ECO:0000259" key="6">
    <source>
        <dbReference type="PROSITE" id="PS51464"/>
    </source>
</evidence>